<dbReference type="Proteomes" id="UP000292082">
    <property type="component" value="Unassembled WGS sequence"/>
</dbReference>
<accession>A0A4Q9PHI5</accession>
<keyword evidence="2" id="KW-1185">Reference proteome</keyword>
<evidence type="ECO:0000313" key="1">
    <source>
        <dbReference type="EMBL" id="TBU52376.1"/>
    </source>
</evidence>
<sequence length="90" mass="10018">ARDLAIWHPERATAGVECEFHGIEQLAQLDVEGGHVDLGIHALQQQQQRGAVAFHVRQGCCATTWRTASRGRSFCQERALVSSTSRRYSL</sequence>
<dbReference type="EMBL" id="ML145254">
    <property type="protein sequence ID" value="TBU52376.1"/>
    <property type="molecule type" value="Genomic_DNA"/>
</dbReference>
<proteinExistence type="predicted"/>
<protein>
    <submittedName>
        <fullName evidence="1">Uncharacterized protein</fullName>
    </submittedName>
</protein>
<dbReference type="AlphaFoldDB" id="A0A4Q9PHI5"/>
<gene>
    <name evidence="1" type="ORF">BD310DRAFT_832388</name>
</gene>
<evidence type="ECO:0000313" key="2">
    <source>
        <dbReference type="Proteomes" id="UP000292082"/>
    </source>
</evidence>
<organism evidence="1 2">
    <name type="scientific">Dichomitus squalens</name>
    <dbReference type="NCBI Taxonomy" id="114155"/>
    <lineage>
        <taxon>Eukaryota</taxon>
        <taxon>Fungi</taxon>
        <taxon>Dikarya</taxon>
        <taxon>Basidiomycota</taxon>
        <taxon>Agaricomycotina</taxon>
        <taxon>Agaricomycetes</taxon>
        <taxon>Polyporales</taxon>
        <taxon>Polyporaceae</taxon>
        <taxon>Dichomitus</taxon>
    </lineage>
</organism>
<feature type="non-terminal residue" evidence="1">
    <location>
        <position position="1"/>
    </location>
</feature>
<reference evidence="1 2" key="1">
    <citation type="submission" date="2019-01" db="EMBL/GenBank/DDBJ databases">
        <title>Draft genome sequences of three monokaryotic isolates of the white-rot basidiomycete fungus Dichomitus squalens.</title>
        <authorList>
            <consortium name="DOE Joint Genome Institute"/>
            <person name="Lopez S.C."/>
            <person name="Andreopoulos B."/>
            <person name="Pangilinan J."/>
            <person name="Lipzen A."/>
            <person name="Riley R."/>
            <person name="Ahrendt S."/>
            <person name="Ng V."/>
            <person name="Barry K."/>
            <person name="Daum C."/>
            <person name="Grigoriev I.V."/>
            <person name="Hilden K.S."/>
            <person name="Makela M.R."/>
            <person name="de Vries R.P."/>
        </authorList>
    </citation>
    <scope>NUCLEOTIDE SEQUENCE [LARGE SCALE GENOMIC DNA]</scope>
    <source>
        <strain evidence="1 2">CBS 464.89</strain>
    </source>
</reference>
<name>A0A4Q9PHI5_9APHY</name>